<keyword evidence="5" id="KW-1185">Reference proteome</keyword>
<dbReference type="PANTHER" id="PTHR12151:SF25">
    <property type="entry name" value="LINALOOL DEHYDRATASE_ISOMERASE DOMAIN-CONTAINING PROTEIN"/>
    <property type="match status" value="1"/>
</dbReference>
<dbReference type="Proteomes" id="UP000503640">
    <property type="component" value="Unassembled WGS sequence"/>
</dbReference>
<name>A0A7I9VK61_9BACT</name>
<keyword evidence="2" id="KW-0479">Metal-binding</keyword>
<dbReference type="InterPro" id="IPR003782">
    <property type="entry name" value="SCO1/SenC"/>
</dbReference>
<comment type="caution">
    <text evidence="4">The sequence shown here is derived from an EMBL/GenBank/DDBJ whole genome shotgun (WGS) entry which is preliminary data.</text>
</comment>
<keyword evidence="2" id="KW-0186">Copper</keyword>
<proteinExistence type="inferred from homology"/>
<sequence length="221" mass="23793">MTPSPTAPPPAPPASLLARMVARPTFWLLALALPAAWPLVWALRTPLPPPLPVLGEVPRFELTSEQGRAFGSPELEGHVWIASFVFTRCDTICPAITSTMARVQSRARNLEPALHLVSFTVDPEHDTPARLAAYARGYRASPRLWTFLTGPADAVQRAVVSGLHAAMGNDAPPGAEPAIFHDTHLVLVDARGRIRGYYDSGDADAVTRVVRDAALLVNRGS</sequence>
<evidence type="ECO:0000256" key="3">
    <source>
        <dbReference type="PIRSR" id="PIRSR603782-2"/>
    </source>
</evidence>
<accession>A0A7I9VK61</accession>
<feature type="binding site" evidence="2">
    <location>
        <position position="181"/>
    </location>
    <ligand>
        <name>Cu cation</name>
        <dbReference type="ChEBI" id="CHEBI:23378"/>
    </ligand>
</feature>
<dbReference type="AlphaFoldDB" id="A0A7I9VK61"/>
<dbReference type="EMBL" id="BJTG01000003">
    <property type="protein sequence ID" value="GEJ56784.1"/>
    <property type="molecule type" value="Genomic_DNA"/>
</dbReference>
<evidence type="ECO:0008006" key="6">
    <source>
        <dbReference type="Google" id="ProtNLM"/>
    </source>
</evidence>
<feature type="binding site" evidence="2">
    <location>
        <position position="89"/>
    </location>
    <ligand>
        <name>Cu cation</name>
        <dbReference type="ChEBI" id="CHEBI:23378"/>
    </ligand>
</feature>
<dbReference type="GO" id="GO:0046872">
    <property type="term" value="F:metal ion binding"/>
    <property type="evidence" value="ECO:0007669"/>
    <property type="project" value="UniProtKB-KW"/>
</dbReference>
<dbReference type="Pfam" id="PF02630">
    <property type="entry name" value="SCO1-SenC"/>
    <property type="match status" value="1"/>
</dbReference>
<feature type="disulfide bond" description="Redox-active" evidence="3">
    <location>
        <begin position="89"/>
        <end position="93"/>
    </location>
</feature>
<dbReference type="PANTHER" id="PTHR12151">
    <property type="entry name" value="ELECTRON TRANSPORT PROTIN SCO1/SENC FAMILY MEMBER"/>
    <property type="match status" value="1"/>
</dbReference>
<reference evidence="5" key="1">
    <citation type="journal article" date="2020" name="Appl. Environ. Microbiol.">
        <title>Diazotrophic Anaeromyxobacter Isolates from Soils.</title>
        <authorList>
            <person name="Masuda Y."/>
            <person name="Yamanaka H."/>
            <person name="Xu Z.X."/>
            <person name="Shiratori Y."/>
            <person name="Aono T."/>
            <person name="Amachi S."/>
            <person name="Senoo K."/>
            <person name="Itoh H."/>
        </authorList>
    </citation>
    <scope>NUCLEOTIDE SEQUENCE [LARGE SCALE GENOMIC DNA]</scope>
    <source>
        <strain evidence="5">R267</strain>
    </source>
</reference>
<dbReference type="SUPFAM" id="SSF52833">
    <property type="entry name" value="Thioredoxin-like"/>
    <property type="match status" value="1"/>
</dbReference>
<comment type="similarity">
    <text evidence="1">Belongs to the SCO1/2 family.</text>
</comment>
<feature type="binding site" evidence="2">
    <location>
        <position position="93"/>
    </location>
    <ligand>
        <name>Cu cation</name>
        <dbReference type="ChEBI" id="CHEBI:23378"/>
    </ligand>
</feature>
<organism evidence="4 5">
    <name type="scientific">Anaeromyxobacter diazotrophicus</name>
    <dbReference type="NCBI Taxonomy" id="2590199"/>
    <lineage>
        <taxon>Bacteria</taxon>
        <taxon>Pseudomonadati</taxon>
        <taxon>Myxococcota</taxon>
        <taxon>Myxococcia</taxon>
        <taxon>Myxococcales</taxon>
        <taxon>Cystobacterineae</taxon>
        <taxon>Anaeromyxobacteraceae</taxon>
        <taxon>Anaeromyxobacter</taxon>
    </lineage>
</organism>
<protein>
    <recommendedName>
        <fullName evidence="6">Electron transport protein SCO1/SenC</fullName>
    </recommendedName>
</protein>
<dbReference type="InterPro" id="IPR036249">
    <property type="entry name" value="Thioredoxin-like_sf"/>
</dbReference>
<evidence type="ECO:0000313" key="5">
    <source>
        <dbReference type="Proteomes" id="UP000503640"/>
    </source>
</evidence>
<gene>
    <name evidence="4" type="ORF">AMYX_15250</name>
</gene>
<evidence type="ECO:0000313" key="4">
    <source>
        <dbReference type="EMBL" id="GEJ56784.1"/>
    </source>
</evidence>
<dbReference type="CDD" id="cd02968">
    <property type="entry name" value="SCO"/>
    <property type="match status" value="1"/>
</dbReference>
<dbReference type="Gene3D" id="3.40.30.10">
    <property type="entry name" value="Glutaredoxin"/>
    <property type="match status" value="1"/>
</dbReference>
<evidence type="ECO:0000256" key="1">
    <source>
        <dbReference type="ARBA" id="ARBA00010996"/>
    </source>
</evidence>
<keyword evidence="3" id="KW-1015">Disulfide bond</keyword>
<evidence type="ECO:0000256" key="2">
    <source>
        <dbReference type="PIRSR" id="PIRSR603782-1"/>
    </source>
</evidence>